<dbReference type="AlphaFoldDB" id="A0AAN8IQV9"/>
<comment type="caution">
    <text evidence="11">The sequence shown here is derived from an EMBL/GenBank/DDBJ whole genome shotgun (WGS) entry which is preliminary data.</text>
</comment>
<evidence type="ECO:0000313" key="12">
    <source>
        <dbReference type="Proteomes" id="UP001331761"/>
    </source>
</evidence>
<evidence type="ECO:0000256" key="5">
    <source>
        <dbReference type="ARBA" id="ARBA00023136"/>
    </source>
</evidence>
<dbReference type="Gene3D" id="1.20.1070.10">
    <property type="entry name" value="Rhodopsin 7-helix transmembrane proteins"/>
    <property type="match status" value="1"/>
</dbReference>
<dbReference type="InterPro" id="IPR000276">
    <property type="entry name" value="GPCR_Rhodpsn"/>
</dbReference>
<accession>A0AAN8IQV9</accession>
<keyword evidence="7 8" id="KW-0807">Transducer</keyword>
<evidence type="ECO:0000256" key="2">
    <source>
        <dbReference type="ARBA" id="ARBA00022692"/>
    </source>
</evidence>
<dbReference type="PROSITE" id="PS50262">
    <property type="entry name" value="G_PROTEIN_RECEP_F1_2"/>
    <property type="match status" value="1"/>
</dbReference>
<evidence type="ECO:0000259" key="10">
    <source>
        <dbReference type="PROSITE" id="PS50262"/>
    </source>
</evidence>
<feature type="domain" description="G-protein coupled receptors family 1 profile" evidence="10">
    <location>
        <begin position="67"/>
        <end position="339"/>
    </location>
</feature>
<keyword evidence="5 9" id="KW-0472">Membrane</keyword>
<feature type="transmembrane region" description="Helical" evidence="9">
    <location>
        <begin position="279"/>
        <end position="299"/>
    </location>
</feature>
<dbReference type="GO" id="GO:0005886">
    <property type="term" value="C:plasma membrane"/>
    <property type="evidence" value="ECO:0007669"/>
    <property type="project" value="TreeGrafter"/>
</dbReference>
<dbReference type="PROSITE" id="PS00237">
    <property type="entry name" value="G_PROTEIN_RECEP_F1_1"/>
    <property type="match status" value="1"/>
</dbReference>
<feature type="transmembrane region" description="Helical" evidence="9">
    <location>
        <begin position="231"/>
        <end position="259"/>
    </location>
</feature>
<keyword evidence="12" id="KW-1185">Reference proteome</keyword>
<comment type="subcellular location">
    <subcellularLocation>
        <location evidence="1">Membrane</location>
        <topology evidence="1">Multi-pass membrane protein</topology>
    </subcellularLocation>
</comment>
<dbReference type="EMBL" id="WIXE01007861">
    <property type="protein sequence ID" value="KAK5979968.1"/>
    <property type="molecule type" value="Genomic_DNA"/>
</dbReference>
<keyword evidence="3 9" id="KW-1133">Transmembrane helix</keyword>
<dbReference type="GO" id="GO:0008188">
    <property type="term" value="F:neuropeptide receptor activity"/>
    <property type="evidence" value="ECO:0007669"/>
    <property type="project" value="TreeGrafter"/>
</dbReference>
<reference evidence="11 12" key="1">
    <citation type="submission" date="2019-10" db="EMBL/GenBank/DDBJ databases">
        <title>Assembly and Annotation for the nematode Trichostrongylus colubriformis.</title>
        <authorList>
            <person name="Martin J."/>
        </authorList>
    </citation>
    <scope>NUCLEOTIDE SEQUENCE [LARGE SCALE GENOMIC DNA]</scope>
    <source>
        <strain evidence="11">G859</strain>
        <tissue evidence="11">Whole worm</tissue>
    </source>
</reference>
<feature type="transmembrane region" description="Helical" evidence="9">
    <location>
        <begin position="172"/>
        <end position="190"/>
    </location>
</feature>
<feature type="transmembrane region" description="Helical" evidence="9">
    <location>
        <begin position="87"/>
        <end position="106"/>
    </location>
</feature>
<dbReference type="PANTHER" id="PTHR24243:SF213">
    <property type="entry name" value="G-PROTEIN COUPLED RECEPTORS FAMILY 1 PROFILE DOMAIN-CONTAINING PROTEIN"/>
    <property type="match status" value="1"/>
</dbReference>
<keyword evidence="4 8" id="KW-0297">G-protein coupled receptor</keyword>
<gene>
    <name evidence="11" type="ORF">GCK32_000069</name>
</gene>
<dbReference type="SUPFAM" id="SSF81321">
    <property type="entry name" value="Family A G protein-coupled receptor-like"/>
    <property type="match status" value="1"/>
</dbReference>
<evidence type="ECO:0000256" key="6">
    <source>
        <dbReference type="ARBA" id="ARBA00023170"/>
    </source>
</evidence>
<sequence>MGTNCDDNAFKCACLALECPRVFNYSVALKEECWMKECFISKRALDQSTLLQVTIGYLVILLIGLIGNTLAIAVLRKHPLMKTHSSIYIINLAVADLITLCVGLPFEVIMNWSQYPWPFPDVFCNLKALIAETTNYVSIITILLFSIERYVAVCHPFIFVNIKPLRQNVHQVLCFAWLVSAVSASPFGFYHRADYILKDWPGTNNHVPVLSSKMCMVAVLFDRSSKPMYKFIFHLSALLFFVIPLSIIFVLHVLIAIHVRSSRKDINRADSVDDGNVRLTLILVSIVCALFVCHLPFQIQRLSFFYLENEQSVSTLNQYLFFISGFLFYLAPIVNPILYNVVSVRFRKASKDVLSSLFYPSKRRAESIMLKRSSVKYIIASRGEIQHSLDAPLLRVDETISALPVVTFTDTHRSLSNTPHIPFRAFISLMWNGDCHIMGSVCMCK</sequence>
<evidence type="ECO:0000313" key="11">
    <source>
        <dbReference type="EMBL" id="KAK5979968.1"/>
    </source>
</evidence>
<dbReference type="Proteomes" id="UP001331761">
    <property type="component" value="Unassembled WGS sequence"/>
</dbReference>
<evidence type="ECO:0000256" key="4">
    <source>
        <dbReference type="ARBA" id="ARBA00023040"/>
    </source>
</evidence>
<organism evidence="11 12">
    <name type="scientific">Trichostrongylus colubriformis</name>
    <name type="common">Black scour worm</name>
    <dbReference type="NCBI Taxonomy" id="6319"/>
    <lineage>
        <taxon>Eukaryota</taxon>
        <taxon>Metazoa</taxon>
        <taxon>Ecdysozoa</taxon>
        <taxon>Nematoda</taxon>
        <taxon>Chromadorea</taxon>
        <taxon>Rhabditida</taxon>
        <taxon>Rhabditina</taxon>
        <taxon>Rhabditomorpha</taxon>
        <taxon>Strongyloidea</taxon>
        <taxon>Trichostrongylidae</taxon>
        <taxon>Trichostrongylus</taxon>
    </lineage>
</organism>
<dbReference type="PANTHER" id="PTHR24243">
    <property type="entry name" value="G-PROTEIN COUPLED RECEPTOR"/>
    <property type="match status" value="1"/>
</dbReference>
<comment type="similarity">
    <text evidence="8">Belongs to the G-protein coupled receptor 1 family.</text>
</comment>
<dbReference type="PRINTS" id="PR00237">
    <property type="entry name" value="GPCRRHODOPSN"/>
</dbReference>
<proteinExistence type="inferred from homology"/>
<dbReference type="InterPro" id="IPR017452">
    <property type="entry name" value="GPCR_Rhodpsn_7TM"/>
</dbReference>
<evidence type="ECO:0000256" key="8">
    <source>
        <dbReference type="RuleBase" id="RU000688"/>
    </source>
</evidence>
<name>A0AAN8IQV9_TRICO</name>
<feature type="transmembrane region" description="Helical" evidence="9">
    <location>
        <begin position="136"/>
        <end position="160"/>
    </location>
</feature>
<evidence type="ECO:0000256" key="3">
    <source>
        <dbReference type="ARBA" id="ARBA00022989"/>
    </source>
</evidence>
<keyword evidence="6 8" id="KW-0675">Receptor</keyword>
<keyword evidence="2 8" id="KW-0812">Transmembrane</keyword>
<evidence type="ECO:0000256" key="9">
    <source>
        <dbReference type="SAM" id="Phobius"/>
    </source>
</evidence>
<evidence type="ECO:0000256" key="1">
    <source>
        <dbReference type="ARBA" id="ARBA00004141"/>
    </source>
</evidence>
<dbReference type="Pfam" id="PF00001">
    <property type="entry name" value="7tm_1"/>
    <property type="match status" value="1"/>
</dbReference>
<evidence type="ECO:0000256" key="7">
    <source>
        <dbReference type="ARBA" id="ARBA00023224"/>
    </source>
</evidence>
<feature type="transmembrane region" description="Helical" evidence="9">
    <location>
        <begin position="55"/>
        <end position="75"/>
    </location>
</feature>
<protein>
    <submittedName>
        <fullName evidence="11">Neuromedin U receptor</fullName>
    </submittedName>
</protein>
<feature type="transmembrane region" description="Helical" evidence="9">
    <location>
        <begin position="319"/>
        <end position="342"/>
    </location>
</feature>